<accession>A0A1U7LJ65</accession>
<evidence type="ECO:0000313" key="3">
    <source>
        <dbReference type="Proteomes" id="UP000186594"/>
    </source>
</evidence>
<gene>
    <name evidence="2" type="ORF">NEOLI_002754</name>
</gene>
<sequence length="368" mass="41515">MAAMRPRVNTLSEIGTRKLPSKSVIASLGLTFQKPVLVKVIPNSQFIDSSKITSSDNLSYSFDHGPLSQRLAASHAHQNRELMNKNGIRKASEKSAEYEVAKLNEAKNQSFSTTWKQSPARQTGTRIKEQELVFKKKINELGAKKEDGFDVQDYQFQEKTVWDIDLTELEDIHTKGLSLDIDPPKQKVERRSSVKEKLRKEADSPPRRIGRERVKREKQMQITRGQFSAKDVGTESAQLRELQAKGFRYSLPQVFQEPIQPVQLFCNIPSLPLSQYSRIRDIHNIIGFPGQNKLQWQKEIIEQRDSIQATLSGDYQPWMDVSNGYGGVVGDAARLIGQNSSYDFLAKTRAVGIIAIQLNQTKGTASPS</sequence>
<dbReference type="EMBL" id="LXFE01002904">
    <property type="protein sequence ID" value="OLL22706.1"/>
    <property type="molecule type" value="Genomic_DNA"/>
</dbReference>
<feature type="compositionally biased region" description="Basic and acidic residues" evidence="1">
    <location>
        <begin position="182"/>
        <end position="219"/>
    </location>
</feature>
<feature type="region of interest" description="Disordered" evidence="1">
    <location>
        <begin position="180"/>
        <end position="227"/>
    </location>
</feature>
<comment type="caution">
    <text evidence="2">The sequence shown here is derived from an EMBL/GenBank/DDBJ whole genome shotgun (WGS) entry which is preliminary data.</text>
</comment>
<evidence type="ECO:0000313" key="2">
    <source>
        <dbReference type="EMBL" id="OLL22706.1"/>
    </source>
</evidence>
<protein>
    <submittedName>
        <fullName evidence="2">Uncharacterized protein</fullName>
    </submittedName>
</protein>
<evidence type="ECO:0000256" key="1">
    <source>
        <dbReference type="SAM" id="MobiDB-lite"/>
    </source>
</evidence>
<dbReference type="Proteomes" id="UP000186594">
    <property type="component" value="Unassembled WGS sequence"/>
</dbReference>
<proteinExistence type="predicted"/>
<name>A0A1U7LJ65_NEOID</name>
<keyword evidence="3" id="KW-1185">Reference proteome</keyword>
<dbReference type="AlphaFoldDB" id="A0A1U7LJ65"/>
<organism evidence="2 3">
    <name type="scientific">Neolecta irregularis (strain DAH-3)</name>
    <dbReference type="NCBI Taxonomy" id="1198029"/>
    <lineage>
        <taxon>Eukaryota</taxon>
        <taxon>Fungi</taxon>
        <taxon>Dikarya</taxon>
        <taxon>Ascomycota</taxon>
        <taxon>Taphrinomycotina</taxon>
        <taxon>Neolectales</taxon>
        <taxon>Neolectaceae</taxon>
        <taxon>Neolecta</taxon>
    </lineage>
</organism>
<reference evidence="2 3" key="1">
    <citation type="submission" date="2016-04" db="EMBL/GenBank/DDBJ databases">
        <title>Evolutionary innovation and constraint leading to complex multicellularity in the Ascomycota.</title>
        <authorList>
            <person name="Cisse O."/>
            <person name="Nguyen A."/>
            <person name="Hewitt D.A."/>
            <person name="Jedd G."/>
            <person name="Stajich J.E."/>
        </authorList>
    </citation>
    <scope>NUCLEOTIDE SEQUENCE [LARGE SCALE GENOMIC DNA]</scope>
    <source>
        <strain evidence="2 3">DAH-3</strain>
    </source>
</reference>